<dbReference type="PANTHER" id="PTHR11228">
    <property type="entry name" value="RADICAL SAM DOMAIN PROTEIN"/>
    <property type="match status" value="1"/>
</dbReference>
<keyword evidence="5" id="KW-0411">Iron-sulfur</keyword>
<gene>
    <name evidence="7" type="primary">hxsC</name>
    <name evidence="7" type="ORF">SKM51_12045</name>
</gene>
<dbReference type="Proteomes" id="UP001278995">
    <property type="component" value="Unassembled WGS sequence"/>
</dbReference>
<comment type="caution">
    <text evidence="7">The sequence shown here is derived from an EMBL/GenBank/DDBJ whole genome shotgun (WGS) entry which is preliminary data.</text>
</comment>
<evidence type="ECO:0000313" key="7">
    <source>
        <dbReference type="EMBL" id="MDY6487913.1"/>
    </source>
</evidence>
<dbReference type="InterPro" id="IPR007197">
    <property type="entry name" value="rSAM"/>
</dbReference>
<evidence type="ECO:0000313" key="8">
    <source>
        <dbReference type="Proteomes" id="UP001278995"/>
    </source>
</evidence>
<keyword evidence="4" id="KW-0408">Iron</keyword>
<dbReference type="EMBL" id="JAXHPL010000096">
    <property type="protein sequence ID" value="MDY6487913.1"/>
    <property type="molecule type" value="Genomic_DNA"/>
</dbReference>
<feature type="domain" description="Radical SAM core" evidence="6">
    <location>
        <begin position="114"/>
        <end position="245"/>
    </location>
</feature>
<dbReference type="AlphaFoldDB" id="A0AB35V0Q2"/>
<dbReference type="InterPro" id="IPR050377">
    <property type="entry name" value="Radical_SAM_PqqE_MftC-like"/>
</dbReference>
<dbReference type="InterPro" id="IPR058240">
    <property type="entry name" value="rSAM_sf"/>
</dbReference>
<evidence type="ECO:0000256" key="5">
    <source>
        <dbReference type="ARBA" id="ARBA00023014"/>
    </source>
</evidence>
<dbReference type="InterPro" id="IPR013785">
    <property type="entry name" value="Aldolase_TIM"/>
</dbReference>
<evidence type="ECO:0000256" key="4">
    <source>
        <dbReference type="ARBA" id="ARBA00023004"/>
    </source>
</evidence>
<dbReference type="SFLD" id="SFLDG01103">
    <property type="entry name" value="Uncharacterised_Radical_SAM_Su"/>
    <property type="match status" value="1"/>
</dbReference>
<dbReference type="CDD" id="cd01335">
    <property type="entry name" value="Radical_SAM"/>
    <property type="match status" value="1"/>
</dbReference>
<protein>
    <submittedName>
        <fullName evidence="7">His-Xaa-Ser system radical SAM maturase HxsC</fullName>
    </submittedName>
</protein>
<dbReference type="RefSeq" id="WP_104489962.1">
    <property type="nucleotide sequence ID" value="NZ_JAXHPL010000096.1"/>
</dbReference>
<keyword evidence="3" id="KW-0479">Metal-binding</keyword>
<reference evidence="7 8" key="1">
    <citation type="submission" date="2023-11" db="EMBL/GenBank/DDBJ databases">
        <title>The common occurrence of Acinetobacte faecalis in cattle feces and its emended description.</title>
        <authorList>
            <person name="Kyselkova M."/>
            <person name="Xanthopoulou K."/>
            <person name="Shestivska V."/>
            <person name="Spanelova P."/>
            <person name="Maixnerova M."/>
            <person name="Higgins P.G."/>
            <person name="Nemec A."/>
        </authorList>
    </citation>
    <scope>NUCLEOTIDE SEQUENCE [LARGE SCALE GENOMIC DNA]</scope>
    <source>
        <strain evidence="7 8">ANC 7483</strain>
    </source>
</reference>
<organism evidence="7 8">
    <name type="scientific">Acinetobacter faecalis</name>
    <dbReference type="NCBI Taxonomy" id="2665161"/>
    <lineage>
        <taxon>Bacteria</taxon>
        <taxon>Pseudomonadati</taxon>
        <taxon>Pseudomonadota</taxon>
        <taxon>Gammaproteobacteria</taxon>
        <taxon>Moraxellales</taxon>
        <taxon>Moraxellaceae</taxon>
        <taxon>Acinetobacter</taxon>
    </lineage>
</organism>
<dbReference type="Pfam" id="PF04055">
    <property type="entry name" value="Radical_SAM"/>
    <property type="match status" value="1"/>
</dbReference>
<accession>A0AB35V0Q2</accession>
<evidence type="ECO:0000256" key="2">
    <source>
        <dbReference type="ARBA" id="ARBA00022691"/>
    </source>
</evidence>
<dbReference type="SUPFAM" id="SSF102114">
    <property type="entry name" value="Radical SAM enzymes"/>
    <property type="match status" value="1"/>
</dbReference>
<evidence type="ECO:0000256" key="3">
    <source>
        <dbReference type="ARBA" id="ARBA00022723"/>
    </source>
</evidence>
<dbReference type="PANTHER" id="PTHR11228:SF7">
    <property type="entry name" value="PQQA PEPTIDE CYCLASE"/>
    <property type="match status" value="1"/>
</dbReference>
<keyword evidence="2" id="KW-0949">S-adenosyl-L-methionine</keyword>
<sequence length="398" mass="45459">MRKIKLDSVTKHTPKIFRVLNLDNLDVEWLPNQSILVPVTNVQEVEIFDRYIQAGLDNLYPIYSSDLLDRVGVNNLFIPEQQALKSNDVVTIDPFKKNLSVLLRASDTHHTLFLTNRCNNYCIMCSQPPTKHDDSWLVQQALEIIDHISYEPMNIGLTGGEPLLLDEQLRLIIDTIHNKFPSTKIDVLTNGRLFSTPQIAESVLSNLETKVNWLVPLYGHADLLHDFVVQQHSAFEETLEGLYVLQYYEQPIQLRIVLVKPVLENLIDLCTYIRTNLPFVNEVALIGCEPIGFALANKELSQVDIKDWWDQLNAAVDLLLSTKTRLVLMNIPLCCLPQSLWPYAAKSISDWKNTYDDVCNSCEIKTDCCGLFNWYKSGWMPSTLSPIKLVEIMNTKNA</sequence>
<dbReference type="GO" id="GO:0051536">
    <property type="term" value="F:iron-sulfur cluster binding"/>
    <property type="evidence" value="ECO:0007669"/>
    <property type="project" value="UniProtKB-KW"/>
</dbReference>
<evidence type="ECO:0000259" key="6">
    <source>
        <dbReference type="Pfam" id="PF04055"/>
    </source>
</evidence>
<dbReference type="NCBIfam" id="TIGR03977">
    <property type="entry name" value="rSAM_pair_HxsC"/>
    <property type="match status" value="1"/>
</dbReference>
<proteinExistence type="predicted"/>
<comment type="cofactor">
    <cofactor evidence="1">
        <name>[4Fe-4S] cluster</name>
        <dbReference type="ChEBI" id="CHEBI:49883"/>
    </cofactor>
</comment>
<evidence type="ECO:0000256" key="1">
    <source>
        <dbReference type="ARBA" id="ARBA00001966"/>
    </source>
</evidence>
<name>A0AB35V0Q2_9GAMM</name>
<dbReference type="GO" id="GO:0003824">
    <property type="term" value="F:catalytic activity"/>
    <property type="evidence" value="ECO:0007669"/>
    <property type="project" value="InterPro"/>
</dbReference>
<dbReference type="SFLD" id="SFLDS00029">
    <property type="entry name" value="Radical_SAM"/>
    <property type="match status" value="1"/>
</dbReference>
<dbReference type="Gene3D" id="3.20.20.70">
    <property type="entry name" value="Aldolase class I"/>
    <property type="match status" value="1"/>
</dbReference>
<dbReference type="GO" id="GO:0046872">
    <property type="term" value="F:metal ion binding"/>
    <property type="evidence" value="ECO:0007669"/>
    <property type="project" value="UniProtKB-KW"/>
</dbReference>
<dbReference type="InterPro" id="IPR024032">
    <property type="entry name" value="rSAM_paired_HxsC"/>
</dbReference>